<feature type="region of interest" description="Disordered" evidence="1">
    <location>
        <begin position="1"/>
        <end position="32"/>
    </location>
</feature>
<evidence type="ECO:0000313" key="2">
    <source>
        <dbReference type="EMBL" id="EHK18409.1"/>
    </source>
</evidence>
<gene>
    <name evidence="2" type="ORF">TRIVIDRAFT_204562</name>
</gene>
<organism evidence="2 3">
    <name type="scientific">Hypocrea virens (strain Gv29-8 / FGSC 10586)</name>
    <name type="common">Gliocladium virens</name>
    <name type="synonym">Trichoderma virens</name>
    <dbReference type="NCBI Taxonomy" id="413071"/>
    <lineage>
        <taxon>Eukaryota</taxon>
        <taxon>Fungi</taxon>
        <taxon>Dikarya</taxon>
        <taxon>Ascomycota</taxon>
        <taxon>Pezizomycotina</taxon>
        <taxon>Sordariomycetes</taxon>
        <taxon>Hypocreomycetidae</taxon>
        <taxon>Hypocreales</taxon>
        <taxon>Hypocreaceae</taxon>
        <taxon>Trichoderma</taxon>
    </lineage>
</organism>
<evidence type="ECO:0000256" key="1">
    <source>
        <dbReference type="SAM" id="MobiDB-lite"/>
    </source>
</evidence>
<dbReference type="GeneID" id="25790302"/>
<dbReference type="VEuPathDB" id="FungiDB:TRIVIDRAFT_204562"/>
<evidence type="ECO:0000313" key="3">
    <source>
        <dbReference type="Proteomes" id="UP000007115"/>
    </source>
</evidence>
<dbReference type="InParanoid" id="G9N483"/>
<feature type="region of interest" description="Disordered" evidence="1">
    <location>
        <begin position="388"/>
        <end position="419"/>
    </location>
</feature>
<dbReference type="OMA" id="ITAQPRF"/>
<sequence length="1969" mass="218621">MLSASTNTLYPAFSKRQPDRTITSSSSGPVDRQLSRGQLNVWSYQEPPLTVGEYTLRTSQHLEVFDPNIKQTVTKELSSPDTQLRVSSPNFQLVDPHADIHSVYPASGHSDYAKTLAHVVFNRPTTPWEREITGGNGGRSSGGLANSRIPWLGVLSFTEDELALDESKCRTAGIEDPKSQPSSMGTISTTASHLETLTGVVSPLSGNAGLPINEKNYSATDRVNFVLITRTLFQELFTSYKESKQSPFVPDLGRFSHMAHVRQTHAGFMASTVNLMSNSGAGPNPQPEFSVVVSPRTGPPGEDKPRRVISHLISLEGVSRMTADLQPQAEFAGLVSLFSWDWMCVPESHIDFRNTMESLGKNVQPLRIEMPKEYKKELDLAQKEFDKMDEIEKPEDGKPEKKEVTVSQERKSHAKAERTKDPMATWIQQKLYAGYTLKPHTLPTGEITRSLMRGPFIPVSPARDMISCFSMTGEDLGLIDSETGIEDISYKMAWHLGRSLAMADRSFTAALLRFRGHVHAEAVQRVKARRAVTMKVNGTDTGDLTLAACFGSLHESVNQLQKAHDITNLTGGDSRWLRKREDRQSGLLARLAVSGAPLDLEEGTYIEELEAVVNAFFGFPPPHTEAKPEIPPIPQRAIDSDAVLVRAWALDKFFLAGFPLHNLVPDPDMLPRESIRTFCIDPKWVDSVIDGGLSMANHFANGDDVIRRAIKSCLNRYMAEVRSDGPGKGTTVQMPKWGFLLRSIAVTAFPDLKVEAKFSEEVPEGIREVLYMQLLADDILLCLFDRKPGENNFNKICISQPSHQQSFEAGESLTKSKLKGWFRPIPLVPLSSEVGEERKKLERMFAPAARSSSDTVYDWETRMIRPDTLFKRYVAAMAGPERDATKVWKWKGAEDDVSSAALALQLNTPNLQLTLNLDKVGMVGGGGGEGRWTKPGAELDIGQRTKTATSGNIRKPASAMVERKPINRSKKIEVVEIAWVPLPTGISSSMMATSNYTSSLMPPQHSLTAQGLEDQNSKIVFLPHAKYPEKATLCPWPSKAACFALFDPDSANETSQRWNEGGSTIHYLKTPMDLVFALKQSSNQSHLEKRYPELLEVRIPVKLSQGQSTNGGGINPLLIIPGTAAAPVLPKVEGLNGSALWSYNASLVVGSLFIAPKEENESPKLGDLLEAHPSKSLLLVITAQPRFGKDRMKDAFFDGSFILRQVRVVHPDDLSGYRSQFDISWEAQTAYPRQITVQPAVTLKMGEPTHLYLASRKQLYLHITVASSRLLGPDEEVICEAKLRSGSGKQFVSFSLAPHLLRESTSASELSNTNLHEFTPQSPENIRLYVKSKSTGRRVSPRSARVYFPEIPRPFYPIDVRFTLDYPGINIYWKQPPNVPKISGADNPYKVRVMLSPVCQPEAPYDSKSPVVNKAVDAQLEANMTRLERDVHIWHSDMEGDQTVRIVHQLMVESKRLVGLLEERADVFTLLLLDTFINPVTAAPLDLSNLPTVHSRSQFVTYRATNELWFVEGNGTITCVHWRRANYNGTVLATVTPLKIYKQDLYAGSVGAFAISPVGKSLHKHQLAWVKRDGGIDAVERTQINFLEWPHHGWKQVDADERWASSPMPFKRIDIAHTYFGSICMFGTEPEMYMVWAGPRGELFMSTSTDGRFWGGDRSFLHRRLKPQIITKAGLIDCDGPIMPEGEIAVAVSKAICAAGRLGKRGRDFFWVRKGGGIRWMRFQTVPMPPFGEFMSSIHVSGPLDLLSVDDKAHIADSGDADTSGCGPVALSTFFESRERLFIFWIDGTEGRVWGKTAILPEGDGQTFDKTEWSSKFCVTPNGADWPGPVAHPTASRLTYFIRNLDNNAICQGPNGPECNTGVESSSRGYAIYLLWFDPEGRLCSARTLDNESQRFTQWTRCMLTDNVAEQAQAATPGTAGPGRKMELLIVRSTDGSYSSCLNVHDLVWVGKDERFRGLGVEMGGRWNR</sequence>
<keyword evidence="3" id="KW-1185">Reference proteome</keyword>
<dbReference type="HOGENOM" id="CLU_238483_0_0_1"/>
<dbReference type="RefSeq" id="XP_013952609.1">
    <property type="nucleotide sequence ID" value="XM_014097134.1"/>
</dbReference>
<comment type="caution">
    <text evidence="2">The sequence shown here is derived from an EMBL/GenBank/DDBJ whole genome shotgun (WGS) entry which is preliminary data.</text>
</comment>
<proteinExistence type="predicted"/>
<dbReference type="eggNOG" id="ENOG502RE9P">
    <property type="taxonomic scope" value="Eukaryota"/>
</dbReference>
<dbReference type="Proteomes" id="UP000007115">
    <property type="component" value="Unassembled WGS sequence"/>
</dbReference>
<protein>
    <submittedName>
        <fullName evidence="2">Uncharacterized protein</fullName>
    </submittedName>
</protein>
<name>G9N483_HYPVG</name>
<reference evidence="2 3" key="1">
    <citation type="journal article" date="2011" name="Genome Biol.">
        <title>Comparative genome sequence analysis underscores mycoparasitism as the ancestral life style of Trichoderma.</title>
        <authorList>
            <person name="Kubicek C.P."/>
            <person name="Herrera-Estrella A."/>
            <person name="Seidl-Seiboth V."/>
            <person name="Martinez D.A."/>
            <person name="Druzhinina I.S."/>
            <person name="Thon M."/>
            <person name="Zeilinger S."/>
            <person name="Casas-Flores S."/>
            <person name="Horwitz B.A."/>
            <person name="Mukherjee P.K."/>
            <person name="Mukherjee M."/>
            <person name="Kredics L."/>
            <person name="Alcaraz L.D."/>
            <person name="Aerts A."/>
            <person name="Antal Z."/>
            <person name="Atanasova L."/>
            <person name="Cervantes-Badillo M.G."/>
            <person name="Challacombe J."/>
            <person name="Chertkov O."/>
            <person name="McCluskey K."/>
            <person name="Coulpier F."/>
            <person name="Deshpande N."/>
            <person name="von Doehren H."/>
            <person name="Ebbole D.J."/>
            <person name="Esquivel-Naranjo E.U."/>
            <person name="Fekete E."/>
            <person name="Flipphi M."/>
            <person name="Glaser F."/>
            <person name="Gomez-Rodriguez E.Y."/>
            <person name="Gruber S."/>
            <person name="Han C."/>
            <person name="Henrissat B."/>
            <person name="Hermosa R."/>
            <person name="Hernandez-Onate M."/>
            <person name="Karaffa L."/>
            <person name="Kosti I."/>
            <person name="Le Crom S."/>
            <person name="Lindquist E."/>
            <person name="Lucas S."/>
            <person name="Luebeck M."/>
            <person name="Luebeck P.S."/>
            <person name="Margeot A."/>
            <person name="Metz B."/>
            <person name="Misra M."/>
            <person name="Nevalainen H."/>
            <person name="Omann M."/>
            <person name="Packer N."/>
            <person name="Perrone G."/>
            <person name="Uresti-Rivera E.E."/>
            <person name="Salamov A."/>
            <person name="Schmoll M."/>
            <person name="Seiboth B."/>
            <person name="Shapiro H."/>
            <person name="Sukno S."/>
            <person name="Tamayo-Ramos J.A."/>
            <person name="Tisch D."/>
            <person name="Wiest A."/>
            <person name="Wilkinson H.H."/>
            <person name="Zhang M."/>
            <person name="Coutinho P.M."/>
            <person name="Kenerley C.M."/>
            <person name="Monte E."/>
            <person name="Baker S.E."/>
            <person name="Grigoriev I.V."/>
        </authorList>
    </citation>
    <scope>NUCLEOTIDE SEQUENCE [LARGE SCALE GENOMIC DNA]</scope>
    <source>
        <strain evidence="3">Gv29-8 / FGSC 10586</strain>
    </source>
</reference>
<dbReference type="OrthoDB" id="3029913at2759"/>
<dbReference type="EMBL" id="ABDF02000086">
    <property type="protein sequence ID" value="EHK18409.1"/>
    <property type="molecule type" value="Genomic_DNA"/>
</dbReference>
<accession>G9N483</accession>